<gene>
    <name evidence="2" type="ORF">ACFOZ1_02535</name>
</gene>
<organism evidence="2 3">
    <name type="scientific">Gracilibacillus marinus</name>
    <dbReference type="NCBI Taxonomy" id="630535"/>
    <lineage>
        <taxon>Bacteria</taxon>
        <taxon>Bacillati</taxon>
        <taxon>Bacillota</taxon>
        <taxon>Bacilli</taxon>
        <taxon>Bacillales</taxon>
        <taxon>Bacillaceae</taxon>
        <taxon>Gracilibacillus</taxon>
    </lineage>
</organism>
<dbReference type="Proteomes" id="UP001595880">
    <property type="component" value="Unassembled WGS sequence"/>
</dbReference>
<proteinExistence type="predicted"/>
<sequence length="364" mass="41584">MALFQMELYKLFSQKIIYIVFFVLVLFSTGFTYYHGAAEEREVYQSFEGTITEEKLAIAQKEVEVLNEKLYAEEGIQLTDNEWTLMGVYESITYGSQIEQNKVELIQELDAKNSIAAKHEKSMHEQIDTSYFAYNKGPIETIDYASFFSIMITGAMLLIGLATTFTQEHYTGVDNYILSAKKGRKPIVYAKLAAAFVYTVAVVLGWEIFNLIWNGIQFSHNGWDTAIQYSFKYYFSPFSFTMLEFHLIELGFHLLGACAFAFTIVLVSALCKNSFVSLIISGSIFAVPYFLMEAVDLPKVLEHMLQFSFLYVMNVEKFFSSYQAIELFGVIVLYAILAVIVMIGVLCVVPFWINRIVKRKEVVS</sequence>
<reference evidence="3" key="1">
    <citation type="journal article" date="2019" name="Int. J. Syst. Evol. Microbiol.">
        <title>The Global Catalogue of Microorganisms (GCM) 10K type strain sequencing project: providing services to taxonomists for standard genome sequencing and annotation.</title>
        <authorList>
            <consortium name="The Broad Institute Genomics Platform"/>
            <consortium name="The Broad Institute Genome Sequencing Center for Infectious Disease"/>
            <person name="Wu L."/>
            <person name="Ma J."/>
        </authorList>
    </citation>
    <scope>NUCLEOTIDE SEQUENCE [LARGE SCALE GENOMIC DNA]</scope>
    <source>
        <strain evidence="3">KACC 14058</strain>
    </source>
</reference>
<evidence type="ECO:0000256" key="1">
    <source>
        <dbReference type="SAM" id="Phobius"/>
    </source>
</evidence>
<evidence type="ECO:0008006" key="4">
    <source>
        <dbReference type="Google" id="ProtNLM"/>
    </source>
</evidence>
<feature type="transmembrane region" description="Helical" evidence="1">
    <location>
        <begin position="144"/>
        <end position="166"/>
    </location>
</feature>
<feature type="transmembrane region" description="Helical" evidence="1">
    <location>
        <begin position="187"/>
        <end position="209"/>
    </location>
</feature>
<dbReference type="PANTHER" id="PTHR37305">
    <property type="entry name" value="INTEGRAL MEMBRANE PROTEIN-RELATED"/>
    <property type="match status" value="1"/>
</dbReference>
<dbReference type="RefSeq" id="WP_390195500.1">
    <property type="nucleotide sequence ID" value="NZ_JBHSDV010000001.1"/>
</dbReference>
<feature type="transmembrane region" description="Helical" evidence="1">
    <location>
        <begin position="327"/>
        <end position="353"/>
    </location>
</feature>
<keyword evidence="1" id="KW-0472">Membrane</keyword>
<keyword evidence="3" id="KW-1185">Reference proteome</keyword>
<accession>A0ABV8VQD5</accession>
<feature type="transmembrane region" description="Helical" evidence="1">
    <location>
        <begin position="16"/>
        <end position="34"/>
    </location>
</feature>
<dbReference type="PANTHER" id="PTHR37305:SF1">
    <property type="entry name" value="MEMBRANE PROTEIN"/>
    <property type="match status" value="1"/>
</dbReference>
<comment type="caution">
    <text evidence="2">The sequence shown here is derived from an EMBL/GenBank/DDBJ whole genome shotgun (WGS) entry which is preliminary data.</text>
</comment>
<name>A0ABV8VQD5_9BACI</name>
<evidence type="ECO:0000313" key="2">
    <source>
        <dbReference type="EMBL" id="MFC4386678.1"/>
    </source>
</evidence>
<dbReference type="EMBL" id="JBHSDV010000001">
    <property type="protein sequence ID" value="MFC4386678.1"/>
    <property type="molecule type" value="Genomic_DNA"/>
</dbReference>
<keyword evidence="1" id="KW-1133">Transmembrane helix</keyword>
<evidence type="ECO:0000313" key="3">
    <source>
        <dbReference type="Proteomes" id="UP001595880"/>
    </source>
</evidence>
<feature type="transmembrane region" description="Helical" evidence="1">
    <location>
        <begin position="274"/>
        <end position="292"/>
    </location>
</feature>
<protein>
    <recommendedName>
        <fullName evidence="4">ABC transporter permease</fullName>
    </recommendedName>
</protein>
<keyword evidence="1" id="KW-0812">Transmembrane</keyword>
<feature type="transmembrane region" description="Helical" evidence="1">
    <location>
        <begin position="245"/>
        <end position="267"/>
    </location>
</feature>